<evidence type="ECO:0000313" key="3">
    <source>
        <dbReference type="Proteomes" id="UP000828390"/>
    </source>
</evidence>
<feature type="compositionally biased region" description="Polar residues" evidence="1">
    <location>
        <begin position="12"/>
        <end position="31"/>
    </location>
</feature>
<reference evidence="2" key="2">
    <citation type="submission" date="2020-11" db="EMBL/GenBank/DDBJ databases">
        <authorList>
            <person name="McCartney M.A."/>
            <person name="Auch B."/>
            <person name="Kono T."/>
            <person name="Mallez S."/>
            <person name="Becker A."/>
            <person name="Gohl D.M."/>
            <person name="Silverstein K.A.T."/>
            <person name="Koren S."/>
            <person name="Bechman K.B."/>
            <person name="Herman A."/>
            <person name="Abrahante J.E."/>
            <person name="Garbe J."/>
        </authorList>
    </citation>
    <scope>NUCLEOTIDE SEQUENCE</scope>
    <source>
        <strain evidence="2">Duluth1</strain>
        <tissue evidence="2">Whole animal</tissue>
    </source>
</reference>
<gene>
    <name evidence="2" type="ORF">DPMN_082912</name>
</gene>
<keyword evidence="3" id="KW-1185">Reference proteome</keyword>
<reference evidence="2" key="1">
    <citation type="journal article" date="2019" name="bioRxiv">
        <title>The Genome of the Zebra Mussel, Dreissena polymorpha: A Resource for Invasive Species Research.</title>
        <authorList>
            <person name="McCartney M.A."/>
            <person name="Auch B."/>
            <person name="Kono T."/>
            <person name="Mallez S."/>
            <person name="Zhang Y."/>
            <person name="Obille A."/>
            <person name="Becker A."/>
            <person name="Abrahante J.E."/>
            <person name="Garbe J."/>
            <person name="Badalamenti J.P."/>
            <person name="Herman A."/>
            <person name="Mangelson H."/>
            <person name="Liachko I."/>
            <person name="Sullivan S."/>
            <person name="Sone E.D."/>
            <person name="Koren S."/>
            <person name="Silverstein K.A.T."/>
            <person name="Beckman K.B."/>
            <person name="Gohl D.M."/>
        </authorList>
    </citation>
    <scope>NUCLEOTIDE SEQUENCE</scope>
    <source>
        <strain evidence="2">Duluth1</strain>
        <tissue evidence="2">Whole animal</tissue>
    </source>
</reference>
<dbReference type="AlphaFoldDB" id="A0A9D4BHR4"/>
<dbReference type="Proteomes" id="UP000828390">
    <property type="component" value="Unassembled WGS sequence"/>
</dbReference>
<proteinExistence type="predicted"/>
<evidence type="ECO:0000256" key="1">
    <source>
        <dbReference type="SAM" id="MobiDB-lite"/>
    </source>
</evidence>
<organism evidence="2 3">
    <name type="scientific">Dreissena polymorpha</name>
    <name type="common">Zebra mussel</name>
    <name type="synonym">Mytilus polymorpha</name>
    <dbReference type="NCBI Taxonomy" id="45954"/>
    <lineage>
        <taxon>Eukaryota</taxon>
        <taxon>Metazoa</taxon>
        <taxon>Spiralia</taxon>
        <taxon>Lophotrochozoa</taxon>
        <taxon>Mollusca</taxon>
        <taxon>Bivalvia</taxon>
        <taxon>Autobranchia</taxon>
        <taxon>Heteroconchia</taxon>
        <taxon>Euheterodonta</taxon>
        <taxon>Imparidentia</taxon>
        <taxon>Neoheterodontei</taxon>
        <taxon>Myida</taxon>
        <taxon>Dreissenoidea</taxon>
        <taxon>Dreissenidae</taxon>
        <taxon>Dreissena</taxon>
    </lineage>
</organism>
<feature type="region of interest" description="Disordered" evidence="1">
    <location>
        <begin position="1"/>
        <end position="31"/>
    </location>
</feature>
<accession>A0A9D4BHR4</accession>
<name>A0A9D4BHR4_DREPO</name>
<comment type="caution">
    <text evidence="2">The sequence shown here is derived from an EMBL/GenBank/DDBJ whole genome shotgun (WGS) entry which is preliminary data.</text>
</comment>
<evidence type="ECO:0000313" key="2">
    <source>
        <dbReference type="EMBL" id="KAH3695452.1"/>
    </source>
</evidence>
<dbReference type="EMBL" id="JAIWYP010000016">
    <property type="protein sequence ID" value="KAH3695452.1"/>
    <property type="molecule type" value="Genomic_DNA"/>
</dbReference>
<sequence length="104" mass="11696">MLKLAQTDRQTDQPTNQPTNRQGKNNMSPTTINKLYSCQDNLLPTSADLSARPIEPGERTIKDRKMVESIWSVINVKHSSEKKIMPKKIQSDGDETSLILTGDQ</sequence>
<protein>
    <submittedName>
        <fullName evidence="2">Uncharacterized protein</fullName>
    </submittedName>
</protein>